<dbReference type="InterPro" id="IPR036890">
    <property type="entry name" value="HATPase_C_sf"/>
</dbReference>
<dbReference type="SMART" id="SM00387">
    <property type="entry name" value="HATPase_c"/>
    <property type="match status" value="1"/>
</dbReference>
<keyword evidence="4 13" id="KW-0597">Phosphoprotein</keyword>
<accession>A0A067A0X2</accession>
<keyword evidence="7" id="KW-0547">Nucleotide-binding</keyword>
<dbReference type="InterPro" id="IPR003594">
    <property type="entry name" value="HATPase_dom"/>
</dbReference>
<keyword evidence="18" id="KW-1185">Reference proteome</keyword>
<evidence type="ECO:0000256" key="14">
    <source>
        <dbReference type="SAM" id="Phobius"/>
    </source>
</evidence>
<organism evidence="17 18">
    <name type="scientific">Hydrogenovibrio marinus</name>
    <dbReference type="NCBI Taxonomy" id="28885"/>
    <lineage>
        <taxon>Bacteria</taxon>
        <taxon>Pseudomonadati</taxon>
        <taxon>Pseudomonadota</taxon>
        <taxon>Gammaproteobacteria</taxon>
        <taxon>Thiotrichales</taxon>
        <taxon>Piscirickettsiaceae</taxon>
        <taxon>Hydrogenovibrio</taxon>
    </lineage>
</organism>
<feature type="domain" description="Histidine kinase" evidence="15">
    <location>
        <begin position="407"/>
        <end position="625"/>
    </location>
</feature>
<feature type="transmembrane region" description="Helical" evidence="14">
    <location>
        <begin position="227"/>
        <end position="247"/>
    </location>
</feature>
<dbReference type="PRINTS" id="PR00344">
    <property type="entry name" value="BCTRLSENSOR"/>
</dbReference>
<evidence type="ECO:0000256" key="13">
    <source>
        <dbReference type="PROSITE-ProRule" id="PRU00169"/>
    </source>
</evidence>
<evidence type="ECO:0000256" key="2">
    <source>
        <dbReference type="ARBA" id="ARBA00004370"/>
    </source>
</evidence>
<keyword evidence="8" id="KW-0418">Kinase</keyword>
<dbReference type="Pfam" id="PF00512">
    <property type="entry name" value="HisKA"/>
    <property type="match status" value="1"/>
</dbReference>
<evidence type="ECO:0000256" key="10">
    <source>
        <dbReference type="ARBA" id="ARBA00022989"/>
    </source>
</evidence>
<keyword evidence="10 14" id="KW-1133">Transmembrane helix</keyword>
<comment type="subcellular location">
    <subcellularLocation>
        <location evidence="2">Membrane</location>
    </subcellularLocation>
</comment>
<dbReference type="EMBL" id="JMIU01000001">
    <property type="protein sequence ID" value="KDN96020.1"/>
    <property type="molecule type" value="Genomic_DNA"/>
</dbReference>
<evidence type="ECO:0000256" key="4">
    <source>
        <dbReference type="ARBA" id="ARBA00022553"/>
    </source>
</evidence>
<evidence type="ECO:0000256" key="11">
    <source>
        <dbReference type="ARBA" id="ARBA00023012"/>
    </source>
</evidence>
<keyword evidence="5" id="KW-0808">Transferase</keyword>
<evidence type="ECO:0000256" key="1">
    <source>
        <dbReference type="ARBA" id="ARBA00000085"/>
    </source>
</evidence>
<evidence type="ECO:0000256" key="3">
    <source>
        <dbReference type="ARBA" id="ARBA00012438"/>
    </source>
</evidence>
<dbReference type="Gene3D" id="1.10.287.130">
    <property type="match status" value="1"/>
</dbReference>
<keyword evidence="9" id="KW-0067">ATP-binding</keyword>
<feature type="modified residue" description="4-aspartylphosphate" evidence="13">
    <location>
        <position position="694"/>
    </location>
</feature>
<dbReference type="SUPFAM" id="SSF55874">
    <property type="entry name" value="ATPase domain of HSP90 chaperone/DNA topoisomerase II/histidine kinase"/>
    <property type="match status" value="1"/>
</dbReference>
<dbReference type="Gene3D" id="3.40.50.2300">
    <property type="match status" value="1"/>
</dbReference>
<keyword evidence="11" id="KW-0902">Two-component regulatory system</keyword>
<dbReference type="Pfam" id="PF00072">
    <property type="entry name" value="Response_reg"/>
    <property type="match status" value="1"/>
</dbReference>
<evidence type="ECO:0000259" key="15">
    <source>
        <dbReference type="PROSITE" id="PS50109"/>
    </source>
</evidence>
<feature type="transmembrane region" description="Helical" evidence="14">
    <location>
        <begin position="15"/>
        <end position="36"/>
    </location>
</feature>
<dbReference type="InterPro" id="IPR001789">
    <property type="entry name" value="Sig_transdc_resp-reg_receiver"/>
</dbReference>
<dbReference type="GO" id="GO:0005524">
    <property type="term" value="F:ATP binding"/>
    <property type="evidence" value="ECO:0007669"/>
    <property type="project" value="UniProtKB-KW"/>
</dbReference>
<dbReference type="AlphaFoldDB" id="A0A067A0X2"/>
<dbReference type="PROSITE" id="PS50109">
    <property type="entry name" value="HIS_KIN"/>
    <property type="match status" value="1"/>
</dbReference>
<evidence type="ECO:0000256" key="6">
    <source>
        <dbReference type="ARBA" id="ARBA00022692"/>
    </source>
</evidence>
<dbReference type="InterPro" id="IPR036097">
    <property type="entry name" value="HisK_dim/P_sf"/>
</dbReference>
<dbReference type="GO" id="GO:0000155">
    <property type="term" value="F:phosphorelay sensor kinase activity"/>
    <property type="evidence" value="ECO:0007669"/>
    <property type="project" value="InterPro"/>
</dbReference>
<evidence type="ECO:0000256" key="9">
    <source>
        <dbReference type="ARBA" id="ARBA00022840"/>
    </source>
</evidence>
<dbReference type="SMART" id="SM00388">
    <property type="entry name" value="HisKA"/>
    <property type="match status" value="1"/>
</dbReference>
<dbReference type="SMART" id="SM00448">
    <property type="entry name" value="REC"/>
    <property type="match status" value="1"/>
</dbReference>
<dbReference type="InterPro" id="IPR004358">
    <property type="entry name" value="Sig_transdc_His_kin-like_C"/>
</dbReference>
<evidence type="ECO:0000256" key="12">
    <source>
        <dbReference type="ARBA" id="ARBA00023136"/>
    </source>
</evidence>
<dbReference type="SUPFAM" id="SSF52172">
    <property type="entry name" value="CheY-like"/>
    <property type="match status" value="1"/>
</dbReference>
<keyword evidence="6 14" id="KW-0812">Transmembrane</keyword>
<evidence type="ECO:0000313" key="17">
    <source>
        <dbReference type="EMBL" id="KDN96020.1"/>
    </source>
</evidence>
<dbReference type="STRING" id="28885.EI16_06960"/>
<dbReference type="FunFam" id="1.10.287.130:FF:000004">
    <property type="entry name" value="Ethylene receptor 1"/>
    <property type="match status" value="1"/>
</dbReference>
<dbReference type="PANTHER" id="PTHR45339:SF1">
    <property type="entry name" value="HYBRID SIGNAL TRANSDUCTION HISTIDINE KINASE J"/>
    <property type="match status" value="1"/>
</dbReference>
<dbReference type="EC" id="2.7.13.3" evidence="3"/>
<comment type="catalytic activity">
    <reaction evidence="1">
        <text>ATP + protein L-histidine = ADP + protein N-phospho-L-histidine.</text>
        <dbReference type="EC" id="2.7.13.3"/>
    </reaction>
</comment>
<dbReference type="InterPro" id="IPR011006">
    <property type="entry name" value="CheY-like_superfamily"/>
</dbReference>
<dbReference type="Pfam" id="PF02518">
    <property type="entry name" value="HATPase_c"/>
    <property type="match status" value="1"/>
</dbReference>
<evidence type="ECO:0000313" key="18">
    <source>
        <dbReference type="Proteomes" id="UP000027341"/>
    </source>
</evidence>
<dbReference type="SUPFAM" id="SSF47384">
    <property type="entry name" value="Homodimeric domain of signal transducing histidine kinase"/>
    <property type="match status" value="1"/>
</dbReference>
<dbReference type="RefSeq" id="WP_051623061.1">
    <property type="nucleotide sequence ID" value="NZ_AP020335.1"/>
</dbReference>
<evidence type="ECO:0000256" key="7">
    <source>
        <dbReference type="ARBA" id="ARBA00022741"/>
    </source>
</evidence>
<dbReference type="InterPro" id="IPR005467">
    <property type="entry name" value="His_kinase_dom"/>
</dbReference>
<dbReference type="CDD" id="cd16922">
    <property type="entry name" value="HATPase_EvgS-ArcB-TorS-like"/>
    <property type="match status" value="1"/>
</dbReference>
<dbReference type="CDD" id="cd00082">
    <property type="entry name" value="HisKA"/>
    <property type="match status" value="1"/>
</dbReference>
<proteinExistence type="predicted"/>
<sequence length="771" mass="88552">MSPFTLFSHTAKNRLLALLILFVLGFFAQTIINYSIENFINALDKHIQNADVQRVVTSDISLEIRNIESLFYQMAAFPNKHMRNIILRKISEKESKVYESFFILNNGGNFYHSYDLNLPDADKLESFQTYQPERFNHFSFAAADILPKFRLINEKLVELNDQLEEIDKLQQEKSPLLSRKITEFQLNMKFFTPIFHRLKESANRVFLTNALDYKKLKQRVQKDKERYRNYQILLSISLIVIGLWIFWHLSRSINQSISELTESRDYSRNILESQSNIIIINDGEKLIDASGGFFAFFEDYDSLDAFQHEHECVCDFFVKEEGFIYKFPDKKWIEYLVDHPHQTHKVKVLHKGEISLFQISAMKSKLYDRFVISMFDISENERINEHLMIEKDKALAATKAKGEFLANMSHEIRTPLNAILGFIALLKEKNQDKESREYLDIIDTSSQALTSIINDILDLSKIESGKLEIDPVVFDPQKSISQVADLFLARCSEKNIDLIINIDRMPPRLEADVLRINQILSNFLSNAVKFSDAGQSITLTASYDWDKEQLLCKVMDEGIGIPLEKQADIFESFSQAESSTTRKYGGTGLGLTISAKLIQLLGGDLQLKSEESKGSCFGFTVPAKIVKMATEIERKQTLQDSFEGHILLVEDNVTNQMLMSAILKKLELTFDIAQDGLEAVDRVQESRYDLILMDENMPKLNGINATKQIRMLEKANQIIPQVVVALTANAMKGDKERFLMAGMDNYLPKPINIDDLKSVLMEYLPSNQNEV</sequence>
<dbReference type="FunFam" id="3.30.565.10:FF:000010">
    <property type="entry name" value="Sensor histidine kinase RcsC"/>
    <property type="match status" value="1"/>
</dbReference>
<comment type="caution">
    <text evidence="17">The sequence shown here is derived from an EMBL/GenBank/DDBJ whole genome shotgun (WGS) entry which is preliminary data.</text>
</comment>
<protein>
    <recommendedName>
        <fullName evidence="3">histidine kinase</fullName>
        <ecNumber evidence="3">2.7.13.3</ecNumber>
    </recommendedName>
</protein>
<dbReference type="Proteomes" id="UP000027341">
    <property type="component" value="Unassembled WGS sequence"/>
</dbReference>
<evidence type="ECO:0000256" key="8">
    <source>
        <dbReference type="ARBA" id="ARBA00022777"/>
    </source>
</evidence>
<evidence type="ECO:0000256" key="5">
    <source>
        <dbReference type="ARBA" id="ARBA00022679"/>
    </source>
</evidence>
<dbReference type="Gene3D" id="3.30.565.10">
    <property type="entry name" value="Histidine kinase-like ATPase, C-terminal domain"/>
    <property type="match status" value="1"/>
</dbReference>
<evidence type="ECO:0000259" key="16">
    <source>
        <dbReference type="PROSITE" id="PS50110"/>
    </source>
</evidence>
<dbReference type="GO" id="GO:0016020">
    <property type="term" value="C:membrane"/>
    <property type="evidence" value="ECO:0007669"/>
    <property type="project" value="UniProtKB-SubCell"/>
</dbReference>
<feature type="domain" description="Response regulatory" evidence="16">
    <location>
        <begin position="645"/>
        <end position="764"/>
    </location>
</feature>
<dbReference type="PANTHER" id="PTHR45339">
    <property type="entry name" value="HYBRID SIGNAL TRANSDUCTION HISTIDINE KINASE J"/>
    <property type="match status" value="1"/>
</dbReference>
<reference evidence="17 18" key="1">
    <citation type="submission" date="2014-04" db="EMBL/GenBank/DDBJ databases">
        <title>Draft genome sequence of Hydrogenovibrio marinus MH-110, a model organism for aerobic H2 metabolism.</title>
        <authorList>
            <person name="Cha H.J."/>
            <person name="Jo B.H."/>
            <person name="Hwang B.H."/>
        </authorList>
    </citation>
    <scope>NUCLEOTIDE SEQUENCE [LARGE SCALE GENOMIC DNA]</scope>
    <source>
        <strain evidence="17 18">MH-110</strain>
    </source>
</reference>
<dbReference type="CDD" id="cd17546">
    <property type="entry name" value="REC_hyHK_CKI1_RcsC-like"/>
    <property type="match status" value="1"/>
</dbReference>
<dbReference type="PROSITE" id="PS50110">
    <property type="entry name" value="RESPONSE_REGULATORY"/>
    <property type="match status" value="1"/>
</dbReference>
<keyword evidence="12 14" id="KW-0472">Membrane</keyword>
<name>A0A067A0X2_HYDMR</name>
<gene>
    <name evidence="17" type="ORF">EI16_06960</name>
</gene>
<dbReference type="InterPro" id="IPR003661">
    <property type="entry name" value="HisK_dim/P_dom"/>
</dbReference>